<evidence type="ECO:0000256" key="3">
    <source>
        <dbReference type="ARBA" id="ARBA00023139"/>
    </source>
</evidence>
<evidence type="ECO:0000256" key="6">
    <source>
        <dbReference type="HAMAP-Rule" id="MF_01186"/>
    </source>
</evidence>
<dbReference type="Proteomes" id="UP000632858">
    <property type="component" value="Unassembled WGS sequence"/>
</dbReference>
<dbReference type="GO" id="GO:0015920">
    <property type="term" value="P:lipopolysaccharide transport"/>
    <property type="evidence" value="ECO:0007669"/>
    <property type="project" value="TreeGrafter"/>
</dbReference>
<evidence type="ECO:0000313" key="8">
    <source>
        <dbReference type="EMBL" id="GGF84361.1"/>
    </source>
</evidence>
<dbReference type="PANTHER" id="PTHR38098">
    <property type="entry name" value="LPS-ASSEMBLY LIPOPROTEIN LPTE"/>
    <property type="match status" value="1"/>
</dbReference>
<evidence type="ECO:0000256" key="4">
    <source>
        <dbReference type="ARBA" id="ARBA00023237"/>
    </source>
</evidence>
<sequence length="164" mass="18192">MRALAPALCLLLAACGFKPSNVVEFQAASAPFTVKAKDPYSPLADNIERALSASGVELAKSGQTGYTITIEREDAVLQPLSLDSFAQVREYVSRYRVEYSLTDPQGKTLIDKQAVELRREFTYDVNLSAGSPAEQELLKREMQAEMIQAILRRTNLVLQQNPVR</sequence>
<reference evidence="8" key="2">
    <citation type="submission" date="2020-09" db="EMBL/GenBank/DDBJ databases">
        <authorList>
            <person name="Sun Q."/>
            <person name="Zhou Y."/>
        </authorList>
    </citation>
    <scope>NUCLEOTIDE SEQUENCE</scope>
    <source>
        <strain evidence="8">CGMCC 1.12726</strain>
    </source>
</reference>
<keyword evidence="1 6" id="KW-0732">Signal</keyword>
<dbReference type="AlphaFoldDB" id="A0A917CDV1"/>
<dbReference type="EMBL" id="BMFO01000001">
    <property type="protein sequence ID" value="GGF84361.1"/>
    <property type="molecule type" value="Genomic_DNA"/>
</dbReference>
<dbReference type="PROSITE" id="PS51257">
    <property type="entry name" value="PROKAR_LIPOPROTEIN"/>
    <property type="match status" value="1"/>
</dbReference>
<comment type="caution">
    <text evidence="8">The sequence shown here is derived from an EMBL/GenBank/DDBJ whole genome shotgun (WGS) entry which is preliminary data.</text>
</comment>
<keyword evidence="2 6" id="KW-0472">Membrane</keyword>
<organism evidence="8 9">
    <name type="scientific">Arenimonas maotaiensis</name>
    <dbReference type="NCBI Taxonomy" id="1446479"/>
    <lineage>
        <taxon>Bacteria</taxon>
        <taxon>Pseudomonadati</taxon>
        <taxon>Pseudomonadota</taxon>
        <taxon>Gammaproteobacteria</taxon>
        <taxon>Lysobacterales</taxon>
        <taxon>Lysobacteraceae</taxon>
        <taxon>Arenimonas</taxon>
    </lineage>
</organism>
<dbReference type="RefSeq" id="WP_188447022.1">
    <property type="nucleotide sequence ID" value="NZ_BMFO01000001.1"/>
</dbReference>
<keyword evidence="3 6" id="KW-0564">Palmitate</keyword>
<dbReference type="GO" id="GO:0001530">
    <property type="term" value="F:lipopolysaccharide binding"/>
    <property type="evidence" value="ECO:0007669"/>
    <property type="project" value="TreeGrafter"/>
</dbReference>
<reference evidence="8" key="1">
    <citation type="journal article" date="2014" name="Int. J. Syst. Evol. Microbiol.">
        <title>Complete genome sequence of Corynebacterium casei LMG S-19264T (=DSM 44701T), isolated from a smear-ripened cheese.</title>
        <authorList>
            <consortium name="US DOE Joint Genome Institute (JGI-PGF)"/>
            <person name="Walter F."/>
            <person name="Albersmeier A."/>
            <person name="Kalinowski J."/>
            <person name="Ruckert C."/>
        </authorList>
    </citation>
    <scope>NUCLEOTIDE SEQUENCE</scope>
    <source>
        <strain evidence="8">CGMCC 1.12726</strain>
    </source>
</reference>
<evidence type="ECO:0000256" key="7">
    <source>
        <dbReference type="SAM" id="SignalP"/>
    </source>
</evidence>
<comment type="subunit">
    <text evidence="6">Component of the lipopolysaccharide transport and assembly complex. Interacts with LptD.</text>
</comment>
<protein>
    <recommendedName>
        <fullName evidence="6">LPS-assembly lipoprotein LptE</fullName>
    </recommendedName>
</protein>
<feature type="signal peptide" evidence="7">
    <location>
        <begin position="1"/>
        <end position="22"/>
    </location>
</feature>
<proteinExistence type="inferred from homology"/>
<keyword evidence="9" id="KW-1185">Reference proteome</keyword>
<comment type="subcellular location">
    <subcellularLocation>
        <location evidence="6">Cell outer membrane</location>
        <topology evidence="6">Lipid-anchor</topology>
    </subcellularLocation>
</comment>
<evidence type="ECO:0000313" key="9">
    <source>
        <dbReference type="Proteomes" id="UP000632858"/>
    </source>
</evidence>
<dbReference type="Gene3D" id="3.30.160.150">
    <property type="entry name" value="Lipoprotein like domain"/>
    <property type="match status" value="1"/>
</dbReference>
<dbReference type="Pfam" id="PF04390">
    <property type="entry name" value="LptE"/>
    <property type="match status" value="1"/>
</dbReference>
<dbReference type="GO" id="GO:1990351">
    <property type="term" value="C:transporter complex"/>
    <property type="evidence" value="ECO:0007669"/>
    <property type="project" value="TreeGrafter"/>
</dbReference>
<dbReference type="GO" id="GO:0043165">
    <property type="term" value="P:Gram-negative-bacterium-type cell outer membrane assembly"/>
    <property type="evidence" value="ECO:0007669"/>
    <property type="project" value="UniProtKB-UniRule"/>
</dbReference>
<evidence type="ECO:0000256" key="2">
    <source>
        <dbReference type="ARBA" id="ARBA00023136"/>
    </source>
</evidence>
<dbReference type="GO" id="GO:0009279">
    <property type="term" value="C:cell outer membrane"/>
    <property type="evidence" value="ECO:0007669"/>
    <property type="project" value="UniProtKB-SubCell"/>
</dbReference>
<dbReference type="HAMAP" id="MF_01186">
    <property type="entry name" value="LPS_assembly_LptE"/>
    <property type="match status" value="1"/>
</dbReference>
<evidence type="ECO:0000256" key="1">
    <source>
        <dbReference type="ARBA" id="ARBA00022729"/>
    </source>
</evidence>
<gene>
    <name evidence="6" type="primary">lptE</name>
    <name evidence="8" type="ORF">GCM10010960_03050</name>
</gene>
<name>A0A917CDV1_9GAMM</name>
<dbReference type="PANTHER" id="PTHR38098:SF1">
    <property type="entry name" value="LPS-ASSEMBLY LIPOPROTEIN LPTE"/>
    <property type="match status" value="1"/>
</dbReference>
<evidence type="ECO:0000256" key="5">
    <source>
        <dbReference type="ARBA" id="ARBA00023288"/>
    </source>
</evidence>
<keyword evidence="5 6" id="KW-0449">Lipoprotein</keyword>
<accession>A0A917CDV1</accession>
<dbReference type="InterPro" id="IPR007485">
    <property type="entry name" value="LPS_assembly_LptE"/>
</dbReference>
<keyword evidence="4 6" id="KW-0998">Cell outer membrane</keyword>
<feature type="chain" id="PRO_5037587723" description="LPS-assembly lipoprotein LptE" evidence="7">
    <location>
        <begin position="23"/>
        <end position="164"/>
    </location>
</feature>
<comment type="function">
    <text evidence="6">Together with LptD, is involved in the assembly of lipopolysaccharide (LPS) at the surface of the outer membrane. Required for the proper assembly of LptD. Binds LPS and may serve as the LPS recognition site at the outer membrane.</text>
</comment>
<comment type="similarity">
    <text evidence="6">Belongs to the LptE lipoprotein family.</text>
</comment>